<keyword evidence="2" id="KW-1185">Reference proteome</keyword>
<dbReference type="HOGENOM" id="CLU_2166529_0_0_0"/>
<gene>
    <name evidence="1" type="ordered locus">CLOAM0894</name>
</gene>
<name>B0VHF3_CLOAI</name>
<reference evidence="1 2" key="1">
    <citation type="journal article" date="2008" name="J. Bacteriol.">
        <title>'Candidatus Cloacamonas acidaminovorans': genome sequence reconstruction provides a first glimpse of a new bacterial division.</title>
        <authorList>
            <person name="Pelletier E."/>
            <person name="Kreimeyer A."/>
            <person name="Bocs S."/>
            <person name="Rouy Z."/>
            <person name="Gyapay G."/>
            <person name="Chouari R."/>
            <person name="Riviere D."/>
            <person name="Ganesan A."/>
            <person name="Daegelen P."/>
            <person name="Sghir A."/>
            <person name="Cohen G.N."/>
            <person name="Medigue C."/>
            <person name="Weissenbach J."/>
            <person name="Le Paslier D."/>
        </authorList>
    </citation>
    <scope>NUCLEOTIDE SEQUENCE [LARGE SCALE GENOMIC DNA]</scope>
    <source>
        <strain evidence="2">Evry</strain>
    </source>
</reference>
<accession>B0VHF3</accession>
<evidence type="ECO:0000313" key="1">
    <source>
        <dbReference type="EMBL" id="CAO80768.1"/>
    </source>
</evidence>
<evidence type="ECO:0000313" key="2">
    <source>
        <dbReference type="Proteomes" id="UP000002019"/>
    </source>
</evidence>
<organism evidence="1 2">
    <name type="scientific">Cloacimonas acidaminovorans (strain Evry)</name>
    <dbReference type="NCBI Taxonomy" id="459349"/>
    <lineage>
        <taxon>Bacteria</taxon>
        <taxon>Pseudomonadati</taxon>
        <taxon>Candidatus Cloacimonadota</taxon>
        <taxon>Candidatus Cloacimonadia</taxon>
        <taxon>Candidatus Cloacimonadales</taxon>
        <taxon>Candidatus Cloacimonadaceae</taxon>
        <taxon>Candidatus Cloacimonas</taxon>
    </lineage>
</organism>
<sequence length="110" mass="12748">MFEERNVDSSLRQGVILRTTENALKKTDFGVVSISKYNALRFHNILSSNDSFSSEDYLFLLMLNLCNYIQLKIDWSGYSCLLPLTISTLEGNRKYCSFLAEKISLRRHKL</sequence>
<protein>
    <submittedName>
        <fullName evidence="1">Uncharacterized protein</fullName>
    </submittedName>
</protein>
<dbReference type="KEGG" id="caci:CLOAM0894"/>
<proteinExistence type="predicted"/>
<dbReference type="Proteomes" id="UP000002019">
    <property type="component" value="Chromosome"/>
</dbReference>
<dbReference type="EMBL" id="CU466930">
    <property type="protein sequence ID" value="CAO80768.1"/>
    <property type="molecule type" value="Genomic_DNA"/>
</dbReference>
<dbReference type="AlphaFoldDB" id="B0VHF3"/>